<dbReference type="HAMAP" id="MF_01477">
    <property type="entry name" value="Iojap_RsfS"/>
    <property type="match status" value="1"/>
</dbReference>
<dbReference type="GO" id="GO:0005737">
    <property type="term" value="C:cytoplasm"/>
    <property type="evidence" value="ECO:0007669"/>
    <property type="project" value="UniProtKB-SubCell"/>
</dbReference>
<dbReference type="GO" id="GO:0042256">
    <property type="term" value="P:cytosolic ribosome assembly"/>
    <property type="evidence" value="ECO:0007669"/>
    <property type="project" value="UniProtKB-UniRule"/>
</dbReference>
<dbReference type="RefSeq" id="WP_111333688.1">
    <property type="nucleotide sequence ID" value="NZ_SNXT01000006.1"/>
</dbReference>
<comment type="function">
    <text evidence="2">Functions as a ribosomal silencing factor. Interacts with ribosomal protein uL14 (rplN), blocking formation of intersubunit bridge B8. Prevents association of the 30S and 50S ribosomal subunits and the formation of functional ribosomes, thus repressing translation.</text>
</comment>
<evidence type="ECO:0000313" key="5">
    <source>
        <dbReference type="Proteomes" id="UP000249799"/>
    </source>
</evidence>
<dbReference type="SUPFAM" id="SSF81301">
    <property type="entry name" value="Nucleotidyltransferase"/>
    <property type="match status" value="1"/>
</dbReference>
<gene>
    <name evidence="2 4" type="primary">rsfS</name>
    <name evidence="4" type="ORF">DN745_08085</name>
</gene>
<comment type="subunit">
    <text evidence="2">Interacts with ribosomal protein uL14 (rplN).</text>
</comment>
<name>A0A2Z4FKR8_9DELT</name>
<keyword evidence="2" id="KW-0678">Repressor</keyword>
<keyword evidence="5" id="KW-1185">Reference proteome</keyword>
<dbReference type="PANTHER" id="PTHR21043">
    <property type="entry name" value="IOJAP SUPERFAMILY ORTHOLOG"/>
    <property type="match status" value="1"/>
</dbReference>
<comment type="subcellular location">
    <subcellularLocation>
        <location evidence="2">Cytoplasm</location>
    </subcellularLocation>
</comment>
<dbReference type="InterPro" id="IPR004394">
    <property type="entry name" value="Iojap/RsfS/C7orf30"/>
</dbReference>
<evidence type="ECO:0000313" key="4">
    <source>
        <dbReference type="EMBL" id="AWV89298.1"/>
    </source>
</evidence>
<dbReference type="Proteomes" id="UP000249799">
    <property type="component" value="Chromosome"/>
</dbReference>
<dbReference type="GO" id="GO:0090071">
    <property type="term" value="P:negative regulation of ribosome biogenesis"/>
    <property type="evidence" value="ECO:0007669"/>
    <property type="project" value="UniProtKB-UniRule"/>
</dbReference>
<dbReference type="GO" id="GO:0017148">
    <property type="term" value="P:negative regulation of translation"/>
    <property type="evidence" value="ECO:0007669"/>
    <property type="project" value="UniProtKB-UniRule"/>
</dbReference>
<dbReference type="EMBL" id="CP030032">
    <property type="protein sequence ID" value="AWV89298.1"/>
    <property type="molecule type" value="Genomic_DNA"/>
</dbReference>
<feature type="region of interest" description="Disordered" evidence="3">
    <location>
        <begin position="1"/>
        <end position="35"/>
    </location>
</feature>
<dbReference type="Gene3D" id="3.30.460.10">
    <property type="entry name" value="Beta Polymerase, domain 2"/>
    <property type="match status" value="1"/>
</dbReference>
<sequence>MSKDTPMTTELEEESTPMSDPSRQGGPDNYTLEGTDGVDTELLARDVVHLTWDLKGLNSCAIDVRGRVSYTDFVIVCTATADRHVQAIARHVMNSLGAAGFDSLGSEGLDSGNWALVDFGDVVLHIFNGEARREYDLERVWVDAPKLEFEDAPKDLYGHFELQQF</sequence>
<comment type="similarity">
    <text evidence="1 2">Belongs to the Iojap/RsfS family.</text>
</comment>
<dbReference type="KEGG" id="bsed:DN745_08085"/>
<organism evidence="4 5">
    <name type="scientific">Bradymonas sediminis</name>
    <dbReference type="NCBI Taxonomy" id="1548548"/>
    <lineage>
        <taxon>Bacteria</taxon>
        <taxon>Deltaproteobacteria</taxon>
        <taxon>Bradymonadales</taxon>
        <taxon>Bradymonadaceae</taxon>
        <taxon>Bradymonas</taxon>
    </lineage>
</organism>
<keyword evidence="2" id="KW-0963">Cytoplasm</keyword>
<dbReference type="InterPro" id="IPR043519">
    <property type="entry name" value="NT_sf"/>
</dbReference>
<evidence type="ECO:0000256" key="1">
    <source>
        <dbReference type="ARBA" id="ARBA00010574"/>
    </source>
</evidence>
<dbReference type="NCBIfam" id="TIGR00090">
    <property type="entry name" value="rsfS_iojap_ybeB"/>
    <property type="match status" value="1"/>
</dbReference>
<reference evidence="4 5" key="1">
    <citation type="submission" date="2018-06" db="EMBL/GenBank/DDBJ databases">
        <title>Lujinxingia sediminis gen. nov. sp. nov., a new facultative anaerobic member of the class Deltaproteobacteria, and proposal of Lujinxingaceae fam. nov.</title>
        <authorList>
            <person name="Guo L.-Y."/>
            <person name="Li C.-M."/>
            <person name="Wang S."/>
            <person name="Du Z.-J."/>
        </authorList>
    </citation>
    <scope>NUCLEOTIDE SEQUENCE [LARGE SCALE GENOMIC DNA]</scope>
    <source>
        <strain evidence="4 5">FA350</strain>
    </source>
</reference>
<evidence type="ECO:0000256" key="3">
    <source>
        <dbReference type="SAM" id="MobiDB-lite"/>
    </source>
</evidence>
<protein>
    <recommendedName>
        <fullName evidence="2">Ribosomal silencing factor RsfS</fullName>
    </recommendedName>
</protein>
<dbReference type="GO" id="GO:0043023">
    <property type="term" value="F:ribosomal large subunit binding"/>
    <property type="evidence" value="ECO:0007669"/>
    <property type="project" value="TreeGrafter"/>
</dbReference>
<keyword evidence="2" id="KW-0810">Translation regulation</keyword>
<dbReference type="Pfam" id="PF02410">
    <property type="entry name" value="RsfS"/>
    <property type="match status" value="1"/>
</dbReference>
<evidence type="ECO:0000256" key="2">
    <source>
        <dbReference type="HAMAP-Rule" id="MF_01477"/>
    </source>
</evidence>
<dbReference type="PANTHER" id="PTHR21043:SF0">
    <property type="entry name" value="MITOCHONDRIAL ASSEMBLY OF RIBOSOMAL LARGE SUBUNIT PROTEIN 1"/>
    <property type="match status" value="1"/>
</dbReference>
<accession>A0A2Z4FKR8</accession>
<dbReference type="OrthoDB" id="9793681at2"/>
<dbReference type="AlphaFoldDB" id="A0A2Z4FKR8"/>
<proteinExistence type="inferred from homology"/>